<gene>
    <name evidence="2" type="ORF">FM119_10835</name>
</gene>
<feature type="compositionally biased region" description="Polar residues" evidence="1">
    <location>
        <begin position="1"/>
        <end position="12"/>
    </location>
</feature>
<evidence type="ECO:0008006" key="4">
    <source>
        <dbReference type="Google" id="ProtNLM"/>
    </source>
</evidence>
<keyword evidence="3" id="KW-1185">Reference proteome</keyword>
<dbReference type="RefSeq" id="WP_245827449.1">
    <property type="nucleotide sequence ID" value="NZ_FUKR01000058.1"/>
</dbReference>
<organism evidence="2 3">
    <name type="scientific">Mycetocola reblochoni REB411</name>
    <dbReference type="NCBI Taxonomy" id="1255698"/>
    <lineage>
        <taxon>Bacteria</taxon>
        <taxon>Bacillati</taxon>
        <taxon>Actinomycetota</taxon>
        <taxon>Actinomycetes</taxon>
        <taxon>Micrococcales</taxon>
        <taxon>Microbacteriaceae</taxon>
        <taxon>Mycetocola</taxon>
    </lineage>
</organism>
<evidence type="ECO:0000313" key="3">
    <source>
        <dbReference type="Proteomes" id="UP000196778"/>
    </source>
</evidence>
<accession>A0A1R4K1Q4</accession>
<feature type="region of interest" description="Disordered" evidence="1">
    <location>
        <begin position="1"/>
        <end position="25"/>
    </location>
</feature>
<evidence type="ECO:0000256" key="1">
    <source>
        <dbReference type="SAM" id="MobiDB-lite"/>
    </source>
</evidence>
<protein>
    <recommendedName>
        <fullName evidence="4">3-hydroxyacyl-CoA dehydrogenase</fullName>
    </recommendedName>
</protein>
<proteinExistence type="predicted"/>
<dbReference type="Pfam" id="PF20060">
    <property type="entry name" value="DUF6459"/>
    <property type="match status" value="1"/>
</dbReference>
<dbReference type="AlphaFoldDB" id="A0A1R4K1Q4"/>
<evidence type="ECO:0000313" key="2">
    <source>
        <dbReference type="EMBL" id="SJN38138.1"/>
    </source>
</evidence>
<sequence>MSNALAQNQSQPARKARPRGERRGAFDAEQFFGHQPTPSAELPDPHPLIENLASSVIEVLAGARDLEQLSRWITHDVYSNLLRRSVLAARSRRTRGVPARRPRMGVGPVHMCEPADGVIEAVTIVSTPNRARAVAIRLEGVDGRWKASSIAVL</sequence>
<reference evidence="3" key="1">
    <citation type="submission" date="2017-02" db="EMBL/GenBank/DDBJ databases">
        <authorList>
            <person name="Dridi B."/>
        </authorList>
    </citation>
    <scope>NUCLEOTIDE SEQUENCE [LARGE SCALE GENOMIC DNA]</scope>
    <source>
        <strain evidence="3">EB411</strain>
    </source>
</reference>
<dbReference type="InterPro" id="IPR045596">
    <property type="entry name" value="DUF6459"/>
</dbReference>
<dbReference type="EMBL" id="FUKR01000058">
    <property type="protein sequence ID" value="SJN38138.1"/>
    <property type="molecule type" value="Genomic_DNA"/>
</dbReference>
<name>A0A1R4K1Q4_9MICO</name>
<dbReference type="Proteomes" id="UP000196778">
    <property type="component" value="Unassembled WGS sequence"/>
</dbReference>